<feature type="region of interest" description="Disordered" evidence="3">
    <location>
        <begin position="668"/>
        <end position="769"/>
    </location>
</feature>
<dbReference type="SUPFAM" id="SSF55550">
    <property type="entry name" value="SH2 domain"/>
    <property type="match status" value="1"/>
</dbReference>
<dbReference type="PRINTS" id="PR00401">
    <property type="entry name" value="SH2DOMAIN"/>
</dbReference>
<keyword evidence="1 2" id="KW-0727">SH2 domain</keyword>
<feature type="region of interest" description="Disordered" evidence="3">
    <location>
        <begin position="1"/>
        <end position="32"/>
    </location>
</feature>
<dbReference type="AlphaFoldDB" id="A0A7R9GZ38"/>
<dbReference type="InterPro" id="IPR051846">
    <property type="entry name" value="SH2_domain_adapters"/>
</dbReference>
<feature type="compositionally biased region" description="Polar residues" evidence="3">
    <location>
        <begin position="464"/>
        <end position="477"/>
    </location>
</feature>
<dbReference type="InterPro" id="IPR000980">
    <property type="entry name" value="SH2"/>
</dbReference>
<feature type="compositionally biased region" description="Polar residues" evidence="3">
    <location>
        <begin position="846"/>
        <end position="860"/>
    </location>
</feature>
<evidence type="ECO:0000256" key="2">
    <source>
        <dbReference type="PROSITE-ProRule" id="PRU00191"/>
    </source>
</evidence>
<feature type="compositionally biased region" description="Polar residues" evidence="3">
    <location>
        <begin position="505"/>
        <end position="519"/>
    </location>
</feature>
<feature type="region of interest" description="Disordered" evidence="3">
    <location>
        <begin position="814"/>
        <end position="860"/>
    </location>
</feature>
<dbReference type="Gene3D" id="3.30.505.10">
    <property type="entry name" value="SH2 domain"/>
    <property type="match status" value="1"/>
</dbReference>
<feature type="region of interest" description="Disordered" evidence="3">
    <location>
        <begin position="931"/>
        <end position="954"/>
    </location>
</feature>
<organism evidence="5">
    <name type="scientific">Timema cristinae</name>
    <name type="common">Walking stick</name>
    <dbReference type="NCBI Taxonomy" id="61476"/>
    <lineage>
        <taxon>Eukaryota</taxon>
        <taxon>Metazoa</taxon>
        <taxon>Ecdysozoa</taxon>
        <taxon>Arthropoda</taxon>
        <taxon>Hexapoda</taxon>
        <taxon>Insecta</taxon>
        <taxon>Pterygota</taxon>
        <taxon>Neoptera</taxon>
        <taxon>Polyneoptera</taxon>
        <taxon>Phasmatodea</taxon>
        <taxon>Timematodea</taxon>
        <taxon>Timematoidea</taxon>
        <taxon>Timematidae</taxon>
        <taxon>Timema</taxon>
    </lineage>
</organism>
<dbReference type="EMBL" id="OC318638">
    <property type="protein sequence ID" value="CAD7402772.1"/>
    <property type="molecule type" value="Genomic_DNA"/>
</dbReference>
<dbReference type="CDD" id="cd09945">
    <property type="entry name" value="SH2_SHB_SHD_SHE_SHF_like"/>
    <property type="match status" value="1"/>
</dbReference>
<feature type="region of interest" description="Disordered" evidence="3">
    <location>
        <begin position="887"/>
        <end position="914"/>
    </location>
</feature>
<dbReference type="InterPro" id="IPR036860">
    <property type="entry name" value="SH2_dom_sf"/>
</dbReference>
<evidence type="ECO:0000313" key="5">
    <source>
        <dbReference type="EMBL" id="CAD7402772.1"/>
    </source>
</evidence>
<feature type="compositionally biased region" description="Basic and acidic residues" evidence="3">
    <location>
        <begin position="1"/>
        <end position="10"/>
    </location>
</feature>
<accession>A0A7R9GZ38</accession>
<evidence type="ECO:0000256" key="1">
    <source>
        <dbReference type="ARBA" id="ARBA00022999"/>
    </source>
</evidence>
<reference evidence="5" key="1">
    <citation type="submission" date="2020-11" db="EMBL/GenBank/DDBJ databases">
        <authorList>
            <person name="Tran Van P."/>
        </authorList>
    </citation>
    <scope>NUCLEOTIDE SEQUENCE</scope>
</reference>
<dbReference type="PANTHER" id="PTHR15127:SF32">
    <property type="entry name" value="HEAVYWEIGHT, ISOFORM A"/>
    <property type="match status" value="1"/>
</dbReference>
<dbReference type="Pfam" id="PF00017">
    <property type="entry name" value="SH2"/>
    <property type="match status" value="1"/>
</dbReference>
<feature type="compositionally biased region" description="Low complexity" evidence="3">
    <location>
        <begin position="571"/>
        <end position="583"/>
    </location>
</feature>
<sequence length="1195" mass="132394">MRVARDHAATEADGSSAEVKTPDEQDDGVYEDVGLPLDDAPAVAVNCVTIIHIDGRVTLSHPDEEEELAAVENLVGDQDRVQVAGPVRRNPSPYYYGDLFRDNAEEGTQTSPLFARRAASSSGIQHRVFKRAGAYRPKVFKRDKAYQPRAFKRAIAYHPRTFKRARAYRPRTFKRARAYRPRVFKRTGAYRTKVFKRYKAYHPRAFKRAIAYHPRTFKRARAYRPRTFKRARAYRPRVFKRTGAYRPKQQELSIPECSRDQELTVLGPSYQLELTVPGPSREKESTILGPSREQELTVLGPLREQESTILGPSREQELTVLRPSREQESTILGPSIEQELTVIGPSREQESTILGPSREQELTVLGPSREQELTVYPEEPPIDYDIPEEGEEIEEEIDDYIDMTGRQRHLYETAFDCKVNRSDDDLDDVDRVTNHPILHTFANGSNKLLTSSSTASSNLVTPVLASSSQDPGTSIGVSTPKDRRKVTLSRGKQLKERPKTVPTRVLQTDSASSTTTLSQDLDGLEIQDNEDNKPAPSPLRGYSPSPPSTAPLPAKFHGGTRDTFPMNSIKSAPNLPSSASPAIPRLKDMRLPVKSLRARESPDHRIMEFKGRPRSLFEREEISTEFKERPQSMFQDGSGPILEFKGRPNVYKQDCDGGVILKFKDRPSVQANGEGGQTVLEFGRRPRHLQGHESGPILEFKGRPGNRGCGVRPKYSSTESMATSSSGGSLESIRSSTSEGNRSTTSSESHRSSSLSSHSSDSASSCGSNSGNVGNLHHLHHLHHYHHHHSVGTPLGVGSRFFPHQGNKLHILSPISDKSSQEPVSETSDNNRNNNSQKASPEDNDTAVNSPTAPTTKLSFEQTPWPEAFSLKTKRRTPQNKNIINLSLQQQSSSSGDVEIQGSDSGISIESRGGNKGCRGFSFLKLGIGQGSGESGGGNVESNSQQSADFSDLPFDMPKLRRRRLLQQDTSGSATSVDLHDLPFDMPKLRRRLRGQQQDAQTSTESSGVSQASSSQSVRDTAPGPVPAPKRPSLTLNLDPGRTSPKQRLGLGLWYHGAITRTEAENVLRLLKEGSFLVRNSESTRQDFSLSLNNPALNPCTDGKAPCTTTQGSHSNHSLKPYADGNNSLVLARSARGFMHMRIQQDPESGKYILGQFSQPFDSVPDMIRHYSVNRLPIRGAEHMCLLHPVIEQLL</sequence>
<feature type="compositionally biased region" description="Polar residues" evidence="3">
    <location>
        <begin position="816"/>
        <end position="839"/>
    </location>
</feature>
<protein>
    <recommendedName>
        <fullName evidence="4">SH2 domain-containing protein</fullName>
    </recommendedName>
</protein>
<gene>
    <name evidence="5" type="ORF">TCEB3V08_LOCUS6664</name>
</gene>
<dbReference type="PROSITE" id="PS50001">
    <property type="entry name" value="SH2"/>
    <property type="match status" value="1"/>
</dbReference>
<dbReference type="SMART" id="SM00252">
    <property type="entry name" value="SH2"/>
    <property type="match status" value="1"/>
</dbReference>
<feature type="region of interest" description="Disordered" evidence="3">
    <location>
        <begin position="993"/>
        <end position="1045"/>
    </location>
</feature>
<proteinExistence type="predicted"/>
<dbReference type="PANTHER" id="PTHR15127">
    <property type="entry name" value="HEAVYWEIGHT, ISOFORM A"/>
    <property type="match status" value="1"/>
</dbReference>
<feature type="domain" description="SH2" evidence="4">
    <location>
        <begin position="1054"/>
        <end position="1190"/>
    </location>
</feature>
<feature type="compositionally biased region" description="Low complexity" evidence="3">
    <location>
        <begin position="1002"/>
        <end position="1018"/>
    </location>
</feature>
<feature type="region of interest" description="Disordered" evidence="3">
    <location>
        <begin position="463"/>
        <end position="583"/>
    </location>
</feature>
<evidence type="ECO:0000259" key="4">
    <source>
        <dbReference type="PROSITE" id="PS50001"/>
    </source>
</evidence>
<name>A0A7R9GZ38_TIMCR</name>
<dbReference type="GO" id="GO:0001784">
    <property type="term" value="F:phosphotyrosine residue binding"/>
    <property type="evidence" value="ECO:0007669"/>
    <property type="project" value="TreeGrafter"/>
</dbReference>
<feature type="compositionally biased region" description="Low complexity" evidence="3">
    <location>
        <begin position="716"/>
        <end position="769"/>
    </location>
</feature>
<evidence type="ECO:0000256" key="3">
    <source>
        <dbReference type="SAM" id="MobiDB-lite"/>
    </source>
</evidence>